<dbReference type="Gene3D" id="3.30.420.10">
    <property type="entry name" value="Ribonuclease H-like superfamily/Ribonuclease H"/>
    <property type="match status" value="1"/>
</dbReference>
<proteinExistence type="predicted"/>
<dbReference type="EMBL" id="CP072329">
    <property type="protein sequence ID" value="QUB39389.1"/>
    <property type="molecule type" value="Genomic_DNA"/>
</dbReference>
<keyword evidence="4" id="KW-1185">Reference proteome</keyword>
<dbReference type="Proteomes" id="UP001138780">
    <property type="component" value="Unassembled WGS sequence"/>
</dbReference>
<reference evidence="2" key="1">
    <citation type="submission" date="2016-12" db="EMBL/GenBank/DDBJ databases">
        <title>Draft genome of Streptococcus lactarius CCUG 66490T type strain.</title>
        <authorList>
            <person name="Salva-Serra F."/>
            <person name="Engstrom-Jakobsson H."/>
            <person name="Thorell K."/>
            <person name="Gomila M."/>
            <person name="Gonzales-Siles L."/>
            <person name="Busquets A."/>
            <person name="Jaen-Luchoro D."/>
            <person name="Karlsson R."/>
            <person name="Kristiansson E."/>
            <person name="Moore E."/>
        </authorList>
    </citation>
    <scope>NUCLEOTIDE SEQUENCE</scope>
    <source>
        <strain evidence="2">CCUG 66490</strain>
    </source>
</reference>
<dbReference type="GO" id="GO:0003676">
    <property type="term" value="F:nucleic acid binding"/>
    <property type="evidence" value="ECO:0007669"/>
    <property type="project" value="InterPro"/>
</dbReference>
<dbReference type="SUPFAM" id="SSF53098">
    <property type="entry name" value="Ribonuclease H-like"/>
    <property type="match status" value="1"/>
</dbReference>
<gene>
    <name evidence="2" type="ORF">BTU61_02175</name>
    <name evidence="3" type="ORF">J4854_02830</name>
</gene>
<evidence type="ECO:0000313" key="5">
    <source>
        <dbReference type="Proteomes" id="UP001138780"/>
    </source>
</evidence>
<sequence length="156" mass="17557">MNDKIIYFDASTIGHNGNKDREQTKVNVLDESKTPLLLNLDLSEYFTSPYGVESVDDTSGIVILKEGLTNNHGELLALFFAMKIAEQIQAKVICGDSNNAIQYWSKGQYNRKNIKNNETIELIEKVTKQRDNFEKSGGEIRKISGDSNPADLGYHR</sequence>
<name>A0A9X0WNA2_9STRE</name>
<reference evidence="3 4" key="2">
    <citation type="submission" date="2021-03" db="EMBL/GenBank/DDBJ databases">
        <title>Human Oral Microbial Genomes.</title>
        <authorList>
            <person name="Johnston C.D."/>
            <person name="Chen T."/>
            <person name="Dewhirst F.E."/>
        </authorList>
    </citation>
    <scope>NUCLEOTIDE SEQUENCE [LARGE SCALE GENOMIC DNA]</scope>
    <source>
        <strain evidence="3 4">CCUG 66490</strain>
    </source>
</reference>
<accession>A0A9X0WNA2</accession>
<evidence type="ECO:0000256" key="1">
    <source>
        <dbReference type="SAM" id="MobiDB-lite"/>
    </source>
</evidence>
<evidence type="ECO:0000313" key="4">
    <source>
        <dbReference type="Proteomes" id="UP000676511"/>
    </source>
</evidence>
<dbReference type="Proteomes" id="UP000676511">
    <property type="component" value="Chromosome"/>
</dbReference>
<dbReference type="RefSeq" id="WP_200772156.1">
    <property type="nucleotide sequence ID" value="NZ_CP072329.1"/>
</dbReference>
<protein>
    <submittedName>
        <fullName evidence="2">Uncharacterized protein</fullName>
    </submittedName>
</protein>
<organism evidence="2 5">
    <name type="scientific">Streptococcus lactarius</name>
    <dbReference type="NCBI Taxonomy" id="684066"/>
    <lineage>
        <taxon>Bacteria</taxon>
        <taxon>Bacillati</taxon>
        <taxon>Bacillota</taxon>
        <taxon>Bacilli</taxon>
        <taxon>Lactobacillales</taxon>
        <taxon>Streptococcaceae</taxon>
        <taxon>Streptococcus</taxon>
    </lineage>
</organism>
<evidence type="ECO:0000313" key="2">
    <source>
        <dbReference type="EMBL" id="MBK4779004.1"/>
    </source>
</evidence>
<feature type="region of interest" description="Disordered" evidence="1">
    <location>
        <begin position="137"/>
        <end position="156"/>
    </location>
</feature>
<evidence type="ECO:0000313" key="3">
    <source>
        <dbReference type="EMBL" id="QUB39389.1"/>
    </source>
</evidence>
<dbReference type="InterPro" id="IPR036397">
    <property type="entry name" value="RNaseH_sf"/>
</dbReference>
<dbReference type="EMBL" id="MRXX01000003">
    <property type="protein sequence ID" value="MBK4779004.1"/>
    <property type="molecule type" value="Genomic_DNA"/>
</dbReference>
<dbReference type="InterPro" id="IPR012337">
    <property type="entry name" value="RNaseH-like_sf"/>
</dbReference>
<dbReference type="AlphaFoldDB" id="A0A9X0WNA2"/>